<keyword evidence="1" id="KW-0175">Coiled coil</keyword>
<dbReference type="GO" id="GO:0003676">
    <property type="term" value="F:nucleic acid binding"/>
    <property type="evidence" value="ECO:0007669"/>
    <property type="project" value="InterPro"/>
</dbReference>
<dbReference type="InterPro" id="IPR001584">
    <property type="entry name" value="Integrase_cat-core"/>
</dbReference>
<feature type="region of interest" description="Disordered" evidence="2">
    <location>
        <begin position="264"/>
        <end position="283"/>
    </location>
</feature>
<accession>A0A8B0SPP5</accession>
<dbReference type="EMBL" id="CP072748">
    <property type="protein sequence ID" value="QTX12894.1"/>
    <property type="molecule type" value="Genomic_DNA"/>
</dbReference>
<dbReference type="PROSITE" id="PS50994">
    <property type="entry name" value="INTEGRASE"/>
    <property type="match status" value="1"/>
</dbReference>
<feature type="coiled-coil region" evidence="1">
    <location>
        <begin position="103"/>
        <end position="130"/>
    </location>
</feature>
<dbReference type="Gene3D" id="3.30.420.10">
    <property type="entry name" value="Ribonuclease H-like superfamily/Ribonuclease H"/>
    <property type="match status" value="1"/>
</dbReference>
<evidence type="ECO:0000259" key="3">
    <source>
        <dbReference type="PROSITE" id="PS50994"/>
    </source>
</evidence>
<feature type="compositionally biased region" description="Basic residues" evidence="2">
    <location>
        <begin position="264"/>
        <end position="274"/>
    </location>
</feature>
<sequence>MAPAQPSDTRCAQAEGISEATLYNWLKQAREEGHVVPGSGKASPESWSGEAKFAVVLETAGMNASEVGEYCRSKGLYPEQVARWKQACVAGVGTGEQTGSESLKHARKQIRQLEKDLRRKEKALAESAALLILQKKFQCAVGGRGMMTIPQQRETVVNLVDEAVTAGARRSPACQVVGINVRTLQRWRAPGEQQVRVDQRPLAKRPEPTNKLSETERQELLEVCNQPEYASLPPSQIVPKLADEGRYIASESTFYRTLKAHNQLHHRGHTKAPQKRREPVTHTATAPNHVWTWDVTWLPSTVTGRFFYLYLVEDLYSRYGVVWEVHERESGELAAELLEKAVWREKLYGKDKPVLHNDNGSIMKAQTFRAKLDELGLNQSFSRPRVSDDNAYVESFFRTLKYAPTWPAKGFATLEEAREWVQQFMQWYNHGHQHSKIRFVTPAQRHHGEDKAILAKRVEVYAAAKAKHPERWSGDTRNWTPIAAVTLNPDKPVREKVREAA</sequence>
<dbReference type="AlphaFoldDB" id="A0A8B0SPP5"/>
<dbReference type="SUPFAM" id="SSF53098">
    <property type="entry name" value="Ribonuclease H-like"/>
    <property type="match status" value="1"/>
</dbReference>
<gene>
    <name evidence="4" type="ORF">J1836_017870</name>
</gene>
<reference evidence="4" key="1">
    <citation type="submission" date="2021-04" db="EMBL/GenBank/DDBJ databases">
        <title>Complete Genome and methylome analysis of Thiothrix fructosivorans ATCC 49748.</title>
        <authorList>
            <person name="Fomenkov A."/>
            <person name="Sun L."/>
            <person name="Vincze T."/>
            <person name="Grabovich M.Y."/>
            <person name="Roberts R.J."/>
        </authorList>
    </citation>
    <scope>NUCLEOTIDE SEQUENCE</scope>
    <source>
        <strain evidence="4">ATCC 49748</strain>
    </source>
</reference>
<dbReference type="Pfam" id="PF13565">
    <property type="entry name" value="HTH_32"/>
    <property type="match status" value="1"/>
</dbReference>
<dbReference type="PANTHER" id="PTHR46889:SF4">
    <property type="entry name" value="TRANSPOSASE INSO FOR INSERTION SEQUENCE ELEMENT IS911B-RELATED"/>
    <property type="match status" value="1"/>
</dbReference>
<name>A0A8B0SPP5_9GAMM</name>
<dbReference type="InterPro" id="IPR036397">
    <property type="entry name" value="RNaseH_sf"/>
</dbReference>
<feature type="region of interest" description="Disordered" evidence="2">
    <location>
        <begin position="192"/>
        <end position="215"/>
    </location>
</feature>
<dbReference type="InterPro" id="IPR012337">
    <property type="entry name" value="RNaseH-like_sf"/>
</dbReference>
<organism evidence="4">
    <name type="scientific">Thiothrix fructosivorans</name>
    <dbReference type="NCBI Taxonomy" id="111770"/>
    <lineage>
        <taxon>Bacteria</taxon>
        <taxon>Pseudomonadati</taxon>
        <taxon>Pseudomonadota</taxon>
        <taxon>Gammaproteobacteria</taxon>
        <taxon>Thiotrichales</taxon>
        <taxon>Thiotrichaceae</taxon>
        <taxon>Thiothrix</taxon>
    </lineage>
</organism>
<feature type="domain" description="Integrase catalytic" evidence="3">
    <location>
        <begin position="283"/>
        <end position="450"/>
    </location>
</feature>
<feature type="compositionally biased region" description="Basic and acidic residues" evidence="2">
    <location>
        <begin position="195"/>
        <end position="215"/>
    </location>
</feature>
<dbReference type="InterPro" id="IPR048020">
    <property type="entry name" value="Transpos_IS3"/>
</dbReference>
<dbReference type="GO" id="GO:0015074">
    <property type="term" value="P:DNA integration"/>
    <property type="evidence" value="ECO:0007669"/>
    <property type="project" value="InterPro"/>
</dbReference>
<evidence type="ECO:0000256" key="1">
    <source>
        <dbReference type="SAM" id="Coils"/>
    </source>
</evidence>
<protein>
    <submittedName>
        <fullName evidence="4">IS3 family transposase</fullName>
    </submittedName>
</protein>
<dbReference type="PANTHER" id="PTHR46889">
    <property type="entry name" value="TRANSPOSASE INSF FOR INSERTION SEQUENCE IS3B-RELATED"/>
    <property type="match status" value="1"/>
</dbReference>
<dbReference type="InterPro" id="IPR050900">
    <property type="entry name" value="Transposase_IS3/IS150/IS904"/>
</dbReference>
<dbReference type="Pfam" id="PF00665">
    <property type="entry name" value="rve"/>
    <property type="match status" value="1"/>
</dbReference>
<evidence type="ECO:0000313" key="4">
    <source>
        <dbReference type="EMBL" id="QTX12894.1"/>
    </source>
</evidence>
<dbReference type="NCBIfam" id="NF033516">
    <property type="entry name" value="transpos_IS3"/>
    <property type="match status" value="1"/>
</dbReference>
<evidence type="ECO:0000256" key="2">
    <source>
        <dbReference type="SAM" id="MobiDB-lite"/>
    </source>
</evidence>
<proteinExistence type="predicted"/>